<keyword evidence="3" id="KW-1185">Reference proteome</keyword>
<dbReference type="Proteomes" id="UP001178507">
    <property type="component" value="Unassembled WGS sequence"/>
</dbReference>
<proteinExistence type="predicted"/>
<name>A0AA36HLP0_9DINO</name>
<comment type="caution">
    <text evidence="2">The sequence shown here is derived from an EMBL/GenBank/DDBJ whole genome shotgun (WGS) entry which is preliminary data.</text>
</comment>
<dbReference type="Pfam" id="PF00561">
    <property type="entry name" value="Abhydrolase_1"/>
    <property type="match status" value="1"/>
</dbReference>
<dbReference type="AlphaFoldDB" id="A0AA36HLP0"/>
<gene>
    <name evidence="2" type="ORF">EVOR1521_LOCUS1768</name>
</gene>
<reference evidence="2" key="1">
    <citation type="submission" date="2023-08" db="EMBL/GenBank/DDBJ databases">
        <authorList>
            <person name="Chen Y."/>
            <person name="Shah S."/>
            <person name="Dougan E. K."/>
            <person name="Thang M."/>
            <person name="Chan C."/>
        </authorList>
    </citation>
    <scope>NUCLEOTIDE SEQUENCE</scope>
</reference>
<dbReference type="Gene3D" id="3.40.50.1820">
    <property type="entry name" value="alpha/beta hydrolase"/>
    <property type="match status" value="1"/>
</dbReference>
<sequence>MFDFDALDVLDSPKWETRLGRSFAVMPDGVGIRYEVLGSGPCVVLIPGGQSGVCECQQFPLLRRLLPANGFRVLLHDRRNCGGSDLGGDGCEAEEQVEDLRRLLVWLKLSPAVIVGNSSGGRLGLLLARRTGEEA</sequence>
<organism evidence="2 3">
    <name type="scientific">Effrenium voratum</name>
    <dbReference type="NCBI Taxonomy" id="2562239"/>
    <lineage>
        <taxon>Eukaryota</taxon>
        <taxon>Sar</taxon>
        <taxon>Alveolata</taxon>
        <taxon>Dinophyceae</taxon>
        <taxon>Suessiales</taxon>
        <taxon>Symbiodiniaceae</taxon>
        <taxon>Effrenium</taxon>
    </lineage>
</organism>
<feature type="domain" description="AB hydrolase-1" evidence="1">
    <location>
        <begin position="43"/>
        <end position="130"/>
    </location>
</feature>
<dbReference type="InterPro" id="IPR029058">
    <property type="entry name" value="AB_hydrolase_fold"/>
</dbReference>
<protein>
    <recommendedName>
        <fullName evidence="1">AB hydrolase-1 domain-containing protein</fullName>
    </recommendedName>
</protein>
<evidence type="ECO:0000313" key="2">
    <source>
        <dbReference type="EMBL" id="CAJ1371465.1"/>
    </source>
</evidence>
<dbReference type="InterPro" id="IPR000073">
    <property type="entry name" value="AB_hydrolase_1"/>
</dbReference>
<accession>A0AA36HLP0</accession>
<dbReference type="SUPFAM" id="SSF53474">
    <property type="entry name" value="alpha/beta-Hydrolases"/>
    <property type="match status" value="1"/>
</dbReference>
<evidence type="ECO:0000313" key="3">
    <source>
        <dbReference type="Proteomes" id="UP001178507"/>
    </source>
</evidence>
<dbReference type="EMBL" id="CAUJNA010000080">
    <property type="protein sequence ID" value="CAJ1371465.1"/>
    <property type="molecule type" value="Genomic_DNA"/>
</dbReference>
<evidence type="ECO:0000259" key="1">
    <source>
        <dbReference type="Pfam" id="PF00561"/>
    </source>
</evidence>